<reference evidence="2" key="1">
    <citation type="submission" date="2023-05" db="EMBL/GenBank/DDBJ databases">
        <title>Genome and transcriptome analyses reveal genes involved in the formation of fine ridges on petal epidermal cells in Hibiscus trionum.</title>
        <authorList>
            <person name="Koshimizu S."/>
            <person name="Masuda S."/>
            <person name="Ishii T."/>
            <person name="Shirasu K."/>
            <person name="Hoshino A."/>
            <person name="Arita M."/>
        </authorList>
    </citation>
    <scope>NUCLEOTIDE SEQUENCE</scope>
    <source>
        <strain evidence="2">Hamamatsu line</strain>
    </source>
</reference>
<evidence type="ECO:0000313" key="3">
    <source>
        <dbReference type="Proteomes" id="UP001165190"/>
    </source>
</evidence>
<dbReference type="PANTHER" id="PTHR33974:SF25">
    <property type="entry name" value="SMALL PHOSPHATASE-LIKE PROTEIN 2, PUTATIVE-RELATED"/>
    <property type="match status" value="1"/>
</dbReference>
<gene>
    <name evidence="2" type="ORF">HRI_004182200</name>
</gene>
<comment type="caution">
    <text evidence="2">The sequence shown here is derived from an EMBL/GenBank/DDBJ whole genome shotgun (WGS) entry which is preliminary data.</text>
</comment>
<dbReference type="Proteomes" id="UP001165190">
    <property type="component" value="Unassembled WGS sequence"/>
</dbReference>
<keyword evidence="3" id="KW-1185">Reference proteome</keyword>
<feature type="region of interest" description="Disordered" evidence="1">
    <location>
        <begin position="84"/>
        <end position="110"/>
    </location>
</feature>
<sequence length="173" mass="19084">MDSMSRSTPVPLCYDDETPEESGWTMYFEDFSNDHNNGNMISCSSSDINYQTSSLVSGKHDVVGASLDHRSIKKNRLSFKKRKTNGSSAGFVDDDLEDTASSPVNSPKMCNMENQFGKNLKMKDVMDMSQKEKGSGSLGEMVDGKIGGENEETQLKKRGLCLVPLSMVLQYLG</sequence>
<protein>
    <submittedName>
        <fullName evidence="2">Uncharacterized protein</fullName>
    </submittedName>
</protein>
<dbReference type="AlphaFoldDB" id="A0A9W7J097"/>
<dbReference type="PANTHER" id="PTHR33974">
    <property type="entry name" value="VASCULAR-RELATED UNKNOWN PROTEIN 1-RELATED"/>
    <property type="match status" value="1"/>
</dbReference>
<proteinExistence type="predicted"/>
<evidence type="ECO:0000313" key="2">
    <source>
        <dbReference type="EMBL" id="GMJ05130.1"/>
    </source>
</evidence>
<name>A0A9W7J097_HIBTR</name>
<dbReference type="InterPro" id="IPR039280">
    <property type="entry name" value="VUP"/>
</dbReference>
<evidence type="ECO:0000256" key="1">
    <source>
        <dbReference type="SAM" id="MobiDB-lite"/>
    </source>
</evidence>
<dbReference type="OrthoDB" id="779856at2759"/>
<organism evidence="2 3">
    <name type="scientific">Hibiscus trionum</name>
    <name type="common">Flower of an hour</name>
    <dbReference type="NCBI Taxonomy" id="183268"/>
    <lineage>
        <taxon>Eukaryota</taxon>
        <taxon>Viridiplantae</taxon>
        <taxon>Streptophyta</taxon>
        <taxon>Embryophyta</taxon>
        <taxon>Tracheophyta</taxon>
        <taxon>Spermatophyta</taxon>
        <taxon>Magnoliopsida</taxon>
        <taxon>eudicotyledons</taxon>
        <taxon>Gunneridae</taxon>
        <taxon>Pentapetalae</taxon>
        <taxon>rosids</taxon>
        <taxon>malvids</taxon>
        <taxon>Malvales</taxon>
        <taxon>Malvaceae</taxon>
        <taxon>Malvoideae</taxon>
        <taxon>Hibiscus</taxon>
    </lineage>
</organism>
<dbReference type="GO" id="GO:0010089">
    <property type="term" value="P:xylem development"/>
    <property type="evidence" value="ECO:0007669"/>
    <property type="project" value="InterPro"/>
</dbReference>
<accession>A0A9W7J097</accession>
<dbReference type="EMBL" id="BSYR01000044">
    <property type="protein sequence ID" value="GMJ05130.1"/>
    <property type="molecule type" value="Genomic_DNA"/>
</dbReference>